<evidence type="ECO:0000313" key="9">
    <source>
        <dbReference type="EMBL" id="CAD9061507.1"/>
    </source>
</evidence>
<dbReference type="SUPFAM" id="SSF51735">
    <property type="entry name" value="NAD(P)-binding Rossmann-fold domains"/>
    <property type="match status" value="1"/>
</dbReference>
<protein>
    <recommendedName>
        <fullName evidence="3">GDP-L-fucose synthase</fullName>
        <ecNumber evidence="3">1.1.1.271</ecNumber>
    </recommendedName>
</protein>
<sequence>VAVPMASEVNGHPSSSENGVGGGGEVYLVTGGSGLLGQALKRVVEASEGGAAKGSSKWVFLSSKDADLRDYESSRRLFDKHRPTHVVHLAAKVGGLFANMADQVGFFRQNMQMNDNIVSLCHDYKVKRAIFCLSTCVFPPSAPMPLTEDSLHSAPPHPSNEGYANAKRMLECLARYYRQQYNDEFVCIIPTNLYGPNDNFNLEEAHVIPALIHKCYLAQQDNQPFVVSGSGKPLRQFLYSDDCARIIYELLRTSSEKLTFNSMMCVGDTEHSIKQVADAIVSAMEFKGEVKYDTSKADGVYKKTASNAILRGFMPKDFTPIPLEEGIRRAVVWFKDNFDKARR</sequence>
<feature type="domain" description="NAD-dependent epimerase/dehydratase" evidence="8">
    <location>
        <begin position="28"/>
        <end position="256"/>
    </location>
</feature>
<reference evidence="9" key="1">
    <citation type="submission" date="2021-01" db="EMBL/GenBank/DDBJ databases">
        <authorList>
            <person name="Corre E."/>
            <person name="Pelletier E."/>
            <person name="Niang G."/>
            <person name="Scheremetjew M."/>
            <person name="Finn R."/>
            <person name="Kale V."/>
            <person name="Holt S."/>
            <person name="Cochrane G."/>
            <person name="Meng A."/>
            <person name="Brown T."/>
            <person name="Cohen L."/>
        </authorList>
    </citation>
    <scope>NUCLEOTIDE SEQUENCE</scope>
    <source>
        <strain evidence="9">CCMP3346</strain>
    </source>
</reference>
<dbReference type="PANTHER" id="PTHR43238:SF1">
    <property type="entry name" value="GDP-L-FUCOSE SYNTHASE"/>
    <property type="match status" value="1"/>
</dbReference>
<dbReference type="InterPro" id="IPR028614">
    <property type="entry name" value="GDP_fucose/colitose_synth"/>
</dbReference>
<accession>A0A7S1P7L3</accession>
<gene>
    <name evidence="9" type="ORF">VBRA1451_LOCUS16577</name>
</gene>
<dbReference type="GO" id="GO:0042351">
    <property type="term" value="P:'de novo' GDP-L-fucose biosynthetic process"/>
    <property type="evidence" value="ECO:0007669"/>
    <property type="project" value="UniProtKB-UniPathway"/>
</dbReference>
<keyword evidence="6" id="KW-0413">Isomerase</keyword>
<dbReference type="Gene3D" id="3.40.50.720">
    <property type="entry name" value="NAD(P)-binding Rossmann-like Domain"/>
    <property type="match status" value="1"/>
</dbReference>
<evidence type="ECO:0000256" key="2">
    <source>
        <dbReference type="ARBA" id="ARBA00005959"/>
    </source>
</evidence>
<keyword evidence="5" id="KW-0560">Oxidoreductase</keyword>
<dbReference type="GO" id="GO:0050577">
    <property type="term" value="F:GDP-L-fucose synthase activity"/>
    <property type="evidence" value="ECO:0007669"/>
    <property type="project" value="UniProtKB-EC"/>
</dbReference>
<evidence type="ECO:0000256" key="4">
    <source>
        <dbReference type="ARBA" id="ARBA00022857"/>
    </source>
</evidence>
<comment type="similarity">
    <text evidence="2">Belongs to the NAD(P)-dependent epimerase/dehydratase family. Fucose synthase subfamily.</text>
</comment>
<evidence type="ECO:0000259" key="8">
    <source>
        <dbReference type="Pfam" id="PF01370"/>
    </source>
</evidence>
<evidence type="ECO:0000256" key="7">
    <source>
        <dbReference type="SAM" id="MobiDB-lite"/>
    </source>
</evidence>
<dbReference type="EMBL" id="HBGB01028424">
    <property type="protein sequence ID" value="CAD9061507.1"/>
    <property type="molecule type" value="Transcribed_RNA"/>
</dbReference>
<evidence type="ECO:0000256" key="1">
    <source>
        <dbReference type="ARBA" id="ARBA00004883"/>
    </source>
</evidence>
<feature type="non-terminal residue" evidence="9">
    <location>
        <position position="1"/>
    </location>
</feature>
<dbReference type="GO" id="GO:0016853">
    <property type="term" value="F:isomerase activity"/>
    <property type="evidence" value="ECO:0007669"/>
    <property type="project" value="UniProtKB-KW"/>
</dbReference>
<dbReference type="Gene3D" id="3.90.25.10">
    <property type="entry name" value="UDP-galactose 4-epimerase, domain 1"/>
    <property type="match status" value="1"/>
</dbReference>
<name>A0A7S1P7L3_9ALVE</name>
<dbReference type="Pfam" id="PF01370">
    <property type="entry name" value="Epimerase"/>
    <property type="match status" value="1"/>
</dbReference>
<keyword evidence="4" id="KW-0521">NADP</keyword>
<comment type="pathway">
    <text evidence="1">Nucleotide-sugar biosynthesis; GDP-L-fucose biosynthesis via de novo pathway; GDP-L-fucose from GDP-alpha-D-mannose: step 2/2.</text>
</comment>
<dbReference type="CDD" id="cd05239">
    <property type="entry name" value="GDP_FS_SDR_e"/>
    <property type="match status" value="1"/>
</dbReference>
<evidence type="ECO:0000256" key="6">
    <source>
        <dbReference type="ARBA" id="ARBA00023235"/>
    </source>
</evidence>
<dbReference type="UniPathway" id="UPA00128">
    <property type="reaction ID" value="UER00191"/>
</dbReference>
<dbReference type="InterPro" id="IPR001509">
    <property type="entry name" value="Epimerase_deHydtase"/>
</dbReference>
<dbReference type="HAMAP" id="MF_00956">
    <property type="entry name" value="GDP_fucose_synth"/>
    <property type="match status" value="1"/>
</dbReference>
<proteinExistence type="inferred from homology"/>
<dbReference type="PANTHER" id="PTHR43238">
    <property type="entry name" value="GDP-L-FUCOSE SYNTHASE"/>
    <property type="match status" value="1"/>
</dbReference>
<evidence type="ECO:0000256" key="3">
    <source>
        <dbReference type="ARBA" id="ARBA00012371"/>
    </source>
</evidence>
<dbReference type="EC" id="1.1.1.271" evidence="3"/>
<organism evidence="9">
    <name type="scientific">Vitrella brassicaformis</name>
    <dbReference type="NCBI Taxonomy" id="1169539"/>
    <lineage>
        <taxon>Eukaryota</taxon>
        <taxon>Sar</taxon>
        <taxon>Alveolata</taxon>
        <taxon>Colpodellida</taxon>
        <taxon>Vitrellaceae</taxon>
        <taxon>Vitrella</taxon>
    </lineage>
</organism>
<dbReference type="InterPro" id="IPR036291">
    <property type="entry name" value="NAD(P)-bd_dom_sf"/>
</dbReference>
<dbReference type="AlphaFoldDB" id="A0A7S1P7L3"/>
<feature type="region of interest" description="Disordered" evidence="7">
    <location>
        <begin position="1"/>
        <end position="22"/>
    </location>
</feature>
<evidence type="ECO:0000256" key="5">
    <source>
        <dbReference type="ARBA" id="ARBA00023002"/>
    </source>
</evidence>